<feature type="region of interest" description="Disordered" evidence="1">
    <location>
        <begin position="1"/>
        <end position="59"/>
    </location>
</feature>
<dbReference type="AlphaFoldDB" id="A0A7J9UZW4"/>
<keyword evidence="3" id="KW-1185">Reference proteome</keyword>
<evidence type="ECO:0000313" key="3">
    <source>
        <dbReference type="Proteomes" id="UP000429644"/>
    </source>
</evidence>
<dbReference type="Proteomes" id="UP000429644">
    <property type="component" value="Unassembled WGS sequence"/>
</dbReference>
<organism evidence="2 3">
    <name type="scientific">Georgenia ruanii</name>
    <dbReference type="NCBI Taxonomy" id="348442"/>
    <lineage>
        <taxon>Bacteria</taxon>
        <taxon>Bacillati</taxon>
        <taxon>Actinomycetota</taxon>
        <taxon>Actinomycetes</taxon>
        <taxon>Micrococcales</taxon>
        <taxon>Bogoriellaceae</taxon>
        <taxon>Georgenia</taxon>
    </lineage>
</organism>
<feature type="compositionally biased region" description="Low complexity" evidence="1">
    <location>
        <begin position="17"/>
        <end position="59"/>
    </location>
</feature>
<comment type="caution">
    <text evidence="2">The sequence shown here is derived from an EMBL/GenBank/DDBJ whole genome shotgun (WGS) entry which is preliminary data.</text>
</comment>
<feature type="compositionally biased region" description="Polar residues" evidence="1">
    <location>
        <begin position="1"/>
        <end position="12"/>
    </location>
</feature>
<reference evidence="2 3" key="1">
    <citation type="submission" date="2019-10" db="EMBL/GenBank/DDBJ databases">
        <title>Georgenia wutianyii sp. nov. and Georgenia yuyongxinii sp. nov. isolated from plateau pika (Ochotona curzoniae) in the Qinghai-Tibet plateau of China.</title>
        <authorList>
            <person name="Tian Z."/>
        </authorList>
    </citation>
    <scope>NUCLEOTIDE SEQUENCE [LARGE SCALE GENOMIC DNA]</scope>
    <source>
        <strain evidence="2 3">JCM 15130</strain>
    </source>
</reference>
<evidence type="ECO:0000256" key="1">
    <source>
        <dbReference type="SAM" id="MobiDB-lite"/>
    </source>
</evidence>
<dbReference type="EMBL" id="WHPD01002618">
    <property type="protein sequence ID" value="MPV89420.1"/>
    <property type="molecule type" value="Genomic_DNA"/>
</dbReference>
<sequence>MAVTSATATSRPTPVCSGAGAAPPSSALVSAASPGSVVPPGSAVSSGAAAPPGSAAPAG</sequence>
<protein>
    <submittedName>
        <fullName evidence="2">Uncharacterized protein</fullName>
    </submittedName>
</protein>
<accession>A0A7J9UZW4</accession>
<name>A0A7J9UZW4_9MICO</name>
<gene>
    <name evidence="2" type="ORF">GB882_12145</name>
</gene>
<evidence type="ECO:0000313" key="2">
    <source>
        <dbReference type="EMBL" id="MPV89420.1"/>
    </source>
</evidence>
<proteinExistence type="predicted"/>